<dbReference type="PANTHER" id="PTHR12411">
    <property type="entry name" value="CYSTEINE PROTEASE FAMILY C1-RELATED"/>
    <property type="match status" value="1"/>
</dbReference>
<keyword evidence="5" id="KW-0788">Thiol protease</keyword>
<keyword evidence="3 8" id="KW-0732">Signal</keyword>
<dbReference type="AlphaFoldDB" id="A0AAN4ZE45"/>
<dbReference type="CDD" id="cd02620">
    <property type="entry name" value="Peptidase_C1A_CathepsinB"/>
    <property type="match status" value="1"/>
</dbReference>
<evidence type="ECO:0000259" key="9">
    <source>
        <dbReference type="SMART" id="SM00645"/>
    </source>
</evidence>
<keyword evidence="4" id="KW-0378">Hydrolase</keyword>
<keyword evidence="7" id="KW-1015">Disulfide bond</keyword>
<protein>
    <recommendedName>
        <fullName evidence="9">Peptidase C1A papain C-terminal domain-containing protein</fullName>
    </recommendedName>
</protein>
<evidence type="ECO:0000256" key="2">
    <source>
        <dbReference type="ARBA" id="ARBA00022670"/>
    </source>
</evidence>
<evidence type="ECO:0000256" key="4">
    <source>
        <dbReference type="ARBA" id="ARBA00022801"/>
    </source>
</evidence>
<dbReference type="PRINTS" id="PR00705">
    <property type="entry name" value="PAPAIN"/>
</dbReference>
<evidence type="ECO:0000256" key="6">
    <source>
        <dbReference type="ARBA" id="ARBA00023145"/>
    </source>
</evidence>
<dbReference type="InterPro" id="IPR000169">
    <property type="entry name" value="Pept_cys_AS"/>
</dbReference>
<dbReference type="Gene3D" id="3.90.70.10">
    <property type="entry name" value="Cysteine proteinases"/>
    <property type="match status" value="1"/>
</dbReference>
<feature type="chain" id="PRO_5042997907" description="Peptidase C1A papain C-terminal domain-containing protein" evidence="8">
    <location>
        <begin position="31"/>
        <end position="369"/>
    </location>
</feature>
<dbReference type="PROSITE" id="PS00639">
    <property type="entry name" value="THIOL_PROTEASE_HIS"/>
    <property type="match status" value="1"/>
</dbReference>
<reference evidence="11" key="1">
    <citation type="submission" date="2022-10" db="EMBL/GenBank/DDBJ databases">
        <title>Genome assembly of Pristionchus species.</title>
        <authorList>
            <person name="Yoshida K."/>
            <person name="Sommer R.J."/>
        </authorList>
    </citation>
    <scope>NUCLEOTIDE SEQUENCE [LARGE SCALE GENOMIC DNA]</scope>
    <source>
        <strain evidence="11">RS5460</strain>
    </source>
</reference>
<evidence type="ECO:0000256" key="1">
    <source>
        <dbReference type="ARBA" id="ARBA00008455"/>
    </source>
</evidence>
<evidence type="ECO:0000313" key="11">
    <source>
        <dbReference type="Proteomes" id="UP001328107"/>
    </source>
</evidence>
<dbReference type="PROSITE" id="PS00139">
    <property type="entry name" value="THIOL_PROTEASE_CYS"/>
    <property type="match status" value="1"/>
</dbReference>
<dbReference type="GO" id="GO:0008234">
    <property type="term" value="F:cysteine-type peptidase activity"/>
    <property type="evidence" value="ECO:0007669"/>
    <property type="project" value="UniProtKB-KW"/>
</dbReference>
<dbReference type="Pfam" id="PF00112">
    <property type="entry name" value="Peptidase_C1"/>
    <property type="match status" value="1"/>
</dbReference>
<dbReference type="InterPro" id="IPR000668">
    <property type="entry name" value="Peptidase_C1A_C"/>
</dbReference>
<feature type="domain" description="Peptidase C1A papain C-terminal" evidence="9">
    <location>
        <begin position="114"/>
        <end position="366"/>
    </location>
</feature>
<feature type="non-terminal residue" evidence="10">
    <location>
        <position position="1"/>
    </location>
</feature>
<keyword evidence="2" id="KW-0645">Protease</keyword>
<comment type="similarity">
    <text evidence="1">Belongs to the peptidase C1 family.</text>
</comment>
<comment type="caution">
    <text evidence="10">The sequence shown here is derived from an EMBL/GenBank/DDBJ whole genome shotgun (WGS) entry which is preliminary data.</text>
</comment>
<keyword evidence="6" id="KW-0865">Zymogen</keyword>
<accession>A0AAN4ZE45</accession>
<evidence type="ECO:0000313" key="10">
    <source>
        <dbReference type="EMBL" id="GMR37859.1"/>
    </source>
</evidence>
<feature type="signal peptide" evidence="8">
    <location>
        <begin position="1"/>
        <end position="30"/>
    </location>
</feature>
<name>A0AAN4ZE45_9BILA</name>
<evidence type="ECO:0000256" key="3">
    <source>
        <dbReference type="ARBA" id="ARBA00022729"/>
    </source>
</evidence>
<dbReference type="SMART" id="SM00645">
    <property type="entry name" value="Pept_C1"/>
    <property type="match status" value="1"/>
</dbReference>
<dbReference type="Proteomes" id="UP001328107">
    <property type="component" value="Unassembled WGS sequence"/>
</dbReference>
<keyword evidence="11" id="KW-1185">Reference proteome</keyword>
<dbReference type="GO" id="GO:0006508">
    <property type="term" value="P:proteolysis"/>
    <property type="evidence" value="ECO:0007669"/>
    <property type="project" value="UniProtKB-KW"/>
</dbReference>
<gene>
    <name evidence="10" type="ORF">PMAYCL1PPCAC_08054</name>
</gene>
<dbReference type="InterPro" id="IPR038765">
    <property type="entry name" value="Papain-like_cys_pep_sf"/>
</dbReference>
<organism evidence="10 11">
    <name type="scientific">Pristionchus mayeri</name>
    <dbReference type="NCBI Taxonomy" id="1317129"/>
    <lineage>
        <taxon>Eukaryota</taxon>
        <taxon>Metazoa</taxon>
        <taxon>Ecdysozoa</taxon>
        <taxon>Nematoda</taxon>
        <taxon>Chromadorea</taxon>
        <taxon>Rhabditida</taxon>
        <taxon>Rhabditina</taxon>
        <taxon>Diplogasteromorpha</taxon>
        <taxon>Diplogasteroidea</taxon>
        <taxon>Neodiplogasteridae</taxon>
        <taxon>Pristionchus</taxon>
    </lineage>
</organism>
<evidence type="ECO:0000256" key="7">
    <source>
        <dbReference type="ARBA" id="ARBA00023157"/>
    </source>
</evidence>
<dbReference type="EMBL" id="BTRK01000002">
    <property type="protein sequence ID" value="GMR37859.1"/>
    <property type="molecule type" value="Genomic_DNA"/>
</dbReference>
<dbReference type="SUPFAM" id="SSF54001">
    <property type="entry name" value="Cysteine proteinases"/>
    <property type="match status" value="1"/>
</dbReference>
<evidence type="ECO:0000256" key="5">
    <source>
        <dbReference type="ARBA" id="ARBA00022807"/>
    </source>
</evidence>
<dbReference type="FunFam" id="3.90.70.10:FF:000031">
    <property type="entry name" value="Cathepsin B"/>
    <property type="match status" value="1"/>
</dbReference>
<sequence length="369" mass="40162">EAEKPIQSALTTPQRMRSALFLALVAVASGSHVLNELRDRVITAEAEQLTGQALIDYVNSAQPFFKTGLNKRFALMSESAKIKVINGVAPSMEELSAQIDKEGRVSHETLDADIPESFDARQAWPACGEIGVIRDQSSCGSCWAMATGEIISDRICIASNGVQQFNISSDDIMSCCGLTCGSGCGGGNPLAAMKFFVSHGVVTGSNYEDHQGCMPYPFPPCEHHNTETHFDNCDNEPDYKTPKCDKACVAGYPLTYTQDKHFGKSSYGLTRRVADIQKEIMTNGPVVAAFNVYEDFEKYTGGIYTHTAGKYLGGHAVKVIGWGVENGTPYWLVNNSWNTDWGEHGLFRIIRGTNDCGFEAQMVAGLPKV</sequence>
<dbReference type="InterPro" id="IPR013128">
    <property type="entry name" value="Peptidase_C1A"/>
</dbReference>
<evidence type="ECO:0000256" key="8">
    <source>
        <dbReference type="SAM" id="SignalP"/>
    </source>
</evidence>
<dbReference type="InterPro" id="IPR025660">
    <property type="entry name" value="Pept_his_AS"/>
</dbReference>
<proteinExistence type="inferred from homology"/>